<dbReference type="GO" id="GO:0005737">
    <property type="term" value="C:cytoplasm"/>
    <property type="evidence" value="ECO:0007669"/>
    <property type="project" value="TreeGrafter"/>
</dbReference>
<evidence type="ECO:0000259" key="3">
    <source>
        <dbReference type="PROSITE" id="PS01031"/>
    </source>
</evidence>
<evidence type="ECO:0000256" key="1">
    <source>
        <dbReference type="PROSITE-ProRule" id="PRU00285"/>
    </source>
</evidence>
<dbReference type="Gene3D" id="2.60.40.790">
    <property type="match status" value="1"/>
</dbReference>
<proteinExistence type="inferred from homology"/>
<dbReference type="InterPro" id="IPR002068">
    <property type="entry name" value="A-crystallin/Hsp20_dom"/>
</dbReference>
<dbReference type="InterPro" id="IPR008978">
    <property type="entry name" value="HSP20-like_chaperone"/>
</dbReference>
<comment type="similarity">
    <text evidence="1 2">Belongs to the small heat shock protein (HSP20) family.</text>
</comment>
<dbReference type="SUPFAM" id="SSF49764">
    <property type="entry name" value="HSP20-like chaperones"/>
    <property type="match status" value="1"/>
</dbReference>
<reference evidence="4" key="1">
    <citation type="submission" date="2023-07" db="EMBL/GenBank/DDBJ databases">
        <authorList>
            <consortium name="CYATHOMIX"/>
        </authorList>
    </citation>
    <scope>NUCLEOTIDE SEQUENCE</scope>
    <source>
        <strain evidence="4">N/A</strain>
    </source>
</reference>
<dbReference type="PROSITE" id="PS01031">
    <property type="entry name" value="SHSP"/>
    <property type="match status" value="1"/>
</dbReference>
<protein>
    <recommendedName>
        <fullName evidence="3">SHSP domain-containing protein</fullName>
    </recommendedName>
</protein>
<dbReference type="Pfam" id="PF00011">
    <property type="entry name" value="HSP20"/>
    <property type="match status" value="1"/>
</dbReference>
<sequence>MALFPIDRYMDDFMRLDRCPRMGMMPTERDWFRPIMPYWRDADHSVLHVGNETKEVVNDEKKFAVSLDVSQFKPEELKVHLDGRDLTIEGRQEERTEHGFIERSFTRKWSLPEDCDVDAIQTHLTDVGHLSIEAPKTGQHTNRRVIPIMPAPKRK</sequence>
<dbReference type="Proteomes" id="UP001176961">
    <property type="component" value="Unassembled WGS sequence"/>
</dbReference>
<dbReference type="GO" id="GO:0042026">
    <property type="term" value="P:protein refolding"/>
    <property type="evidence" value="ECO:0007669"/>
    <property type="project" value="TreeGrafter"/>
</dbReference>
<gene>
    <name evidence="4" type="ORF">CYNAS_LOCUS21069</name>
</gene>
<dbReference type="CDD" id="cd06526">
    <property type="entry name" value="metazoan_ACD"/>
    <property type="match status" value="1"/>
</dbReference>
<dbReference type="PRINTS" id="PR00299">
    <property type="entry name" value="ACRYSTALLIN"/>
</dbReference>
<dbReference type="AlphaFoldDB" id="A0AA36HEV5"/>
<dbReference type="GO" id="GO:0005634">
    <property type="term" value="C:nucleus"/>
    <property type="evidence" value="ECO:0007669"/>
    <property type="project" value="TreeGrafter"/>
</dbReference>
<organism evidence="4 5">
    <name type="scientific">Cylicocyclus nassatus</name>
    <name type="common">Nematode worm</name>
    <dbReference type="NCBI Taxonomy" id="53992"/>
    <lineage>
        <taxon>Eukaryota</taxon>
        <taxon>Metazoa</taxon>
        <taxon>Ecdysozoa</taxon>
        <taxon>Nematoda</taxon>
        <taxon>Chromadorea</taxon>
        <taxon>Rhabditida</taxon>
        <taxon>Rhabditina</taxon>
        <taxon>Rhabditomorpha</taxon>
        <taxon>Strongyloidea</taxon>
        <taxon>Strongylidae</taxon>
        <taxon>Cylicocyclus</taxon>
    </lineage>
</organism>
<accession>A0AA36HEV5</accession>
<evidence type="ECO:0000313" key="4">
    <source>
        <dbReference type="EMBL" id="CAJ0609086.1"/>
    </source>
</evidence>
<feature type="domain" description="SHSP" evidence="3">
    <location>
        <begin position="44"/>
        <end position="151"/>
    </location>
</feature>
<dbReference type="InterPro" id="IPR001436">
    <property type="entry name" value="Alpha-crystallin/sHSP_animal"/>
</dbReference>
<dbReference type="GO" id="GO:0036498">
    <property type="term" value="P:IRE1-mediated unfolded protein response"/>
    <property type="evidence" value="ECO:0007669"/>
    <property type="project" value="TreeGrafter"/>
</dbReference>
<evidence type="ECO:0000313" key="5">
    <source>
        <dbReference type="Proteomes" id="UP001176961"/>
    </source>
</evidence>
<dbReference type="GO" id="GO:0009408">
    <property type="term" value="P:response to heat"/>
    <property type="evidence" value="ECO:0007669"/>
    <property type="project" value="TreeGrafter"/>
</dbReference>
<dbReference type="GO" id="GO:0051082">
    <property type="term" value="F:unfolded protein binding"/>
    <property type="evidence" value="ECO:0007669"/>
    <property type="project" value="TreeGrafter"/>
</dbReference>
<name>A0AA36HEV5_CYLNA</name>
<dbReference type="EMBL" id="CATQJL010000326">
    <property type="protein sequence ID" value="CAJ0609086.1"/>
    <property type="molecule type" value="Genomic_DNA"/>
</dbReference>
<comment type="caution">
    <text evidence="4">The sequence shown here is derived from an EMBL/GenBank/DDBJ whole genome shotgun (WGS) entry which is preliminary data.</text>
</comment>
<dbReference type="PANTHER" id="PTHR45640">
    <property type="entry name" value="HEAT SHOCK PROTEIN HSP-12.2-RELATED"/>
    <property type="match status" value="1"/>
</dbReference>
<keyword evidence="5" id="KW-1185">Reference proteome</keyword>
<dbReference type="PANTHER" id="PTHR45640:SF32">
    <property type="entry name" value="STRESS-INDUCED PROTEIN 1"/>
    <property type="match status" value="1"/>
</dbReference>
<evidence type="ECO:0000256" key="2">
    <source>
        <dbReference type="RuleBase" id="RU003616"/>
    </source>
</evidence>